<feature type="transmembrane region" description="Helical" evidence="1">
    <location>
        <begin position="100"/>
        <end position="120"/>
    </location>
</feature>
<gene>
    <name evidence="2" type="ORF">GCM10007898_00210</name>
</gene>
<keyword evidence="1" id="KW-1133">Transmembrane helix</keyword>
<protein>
    <recommendedName>
        <fullName evidence="4">Zinc-finger</fullName>
    </recommendedName>
</protein>
<evidence type="ECO:0000313" key="2">
    <source>
        <dbReference type="EMBL" id="GLQ86455.1"/>
    </source>
</evidence>
<keyword evidence="3" id="KW-1185">Reference proteome</keyword>
<evidence type="ECO:0000256" key="1">
    <source>
        <dbReference type="SAM" id="Phobius"/>
    </source>
</evidence>
<accession>A0ABQ5X4A7</accession>
<dbReference type="Gene3D" id="1.10.10.1320">
    <property type="entry name" value="Anti-sigma factor, zinc-finger domain"/>
    <property type="match status" value="1"/>
</dbReference>
<evidence type="ECO:0000313" key="3">
    <source>
        <dbReference type="Proteomes" id="UP001156627"/>
    </source>
</evidence>
<reference evidence="3" key="1">
    <citation type="journal article" date="2019" name="Int. J. Syst. Evol. Microbiol.">
        <title>The Global Catalogue of Microorganisms (GCM) 10K type strain sequencing project: providing services to taxonomists for standard genome sequencing and annotation.</title>
        <authorList>
            <consortium name="The Broad Institute Genomics Platform"/>
            <consortium name="The Broad Institute Genome Sequencing Center for Infectious Disease"/>
            <person name="Wu L."/>
            <person name="Ma J."/>
        </authorList>
    </citation>
    <scope>NUCLEOTIDE SEQUENCE [LARGE SCALE GENOMIC DNA]</scope>
    <source>
        <strain evidence="3">NBRC 111981</strain>
    </source>
</reference>
<name>A0ABQ5X4A7_9GAMM</name>
<proteinExistence type="predicted"/>
<dbReference type="Proteomes" id="UP001156627">
    <property type="component" value="Unassembled WGS sequence"/>
</dbReference>
<evidence type="ECO:0008006" key="4">
    <source>
        <dbReference type="Google" id="ProtNLM"/>
    </source>
</evidence>
<keyword evidence="1" id="KW-0812">Transmembrane</keyword>
<dbReference type="InterPro" id="IPR041916">
    <property type="entry name" value="Anti_sigma_zinc_sf"/>
</dbReference>
<dbReference type="EMBL" id="BSOA01000001">
    <property type="protein sequence ID" value="GLQ86455.1"/>
    <property type="molecule type" value="Genomic_DNA"/>
</dbReference>
<sequence>MKMLATYFGQDCPRAWEMMPWVLQNRATKKQADWLASHLAQCEACRTEFAQQQRLQQAMSLPSEVEVDAEAGLQRLLGRLDTPAAEEPKRTRAGGWLTRALVAAILIQAIGIGALGLKMWSTDQTASYRTLSQEEPAPATSGTLRVVPDASMTLGDWNALLHSLQLQVVGGPNDVGAYTLAPVSAKSIKPNTLQQLRAARGIRLAEPVTGAP</sequence>
<keyword evidence="1" id="KW-0472">Membrane</keyword>
<organism evidence="2 3">
    <name type="scientific">Dyella flagellata</name>
    <dbReference type="NCBI Taxonomy" id="1867833"/>
    <lineage>
        <taxon>Bacteria</taxon>
        <taxon>Pseudomonadati</taxon>
        <taxon>Pseudomonadota</taxon>
        <taxon>Gammaproteobacteria</taxon>
        <taxon>Lysobacterales</taxon>
        <taxon>Rhodanobacteraceae</taxon>
        <taxon>Dyella</taxon>
    </lineage>
</organism>
<comment type="caution">
    <text evidence="2">The sequence shown here is derived from an EMBL/GenBank/DDBJ whole genome shotgun (WGS) entry which is preliminary data.</text>
</comment>